<dbReference type="AlphaFoldDB" id="A0A0L8G320"/>
<protein>
    <submittedName>
        <fullName evidence="1">Uncharacterized protein</fullName>
    </submittedName>
</protein>
<evidence type="ECO:0000313" key="1">
    <source>
        <dbReference type="EMBL" id="KOF71234.1"/>
    </source>
</evidence>
<sequence length="84" mass="9444">MSSSPPPLLLQQLWQKVEPETSQSSTNVSSMDCNNTRTTTAIHSQQLLLKLLNCIWISCKEMHVWPKLPNSSNSKTLLPSFLTC</sequence>
<accession>A0A0L8G320</accession>
<proteinExistence type="predicted"/>
<organism evidence="1">
    <name type="scientific">Octopus bimaculoides</name>
    <name type="common">California two-spotted octopus</name>
    <dbReference type="NCBI Taxonomy" id="37653"/>
    <lineage>
        <taxon>Eukaryota</taxon>
        <taxon>Metazoa</taxon>
        <taxon>Spiralia</taxon>
        <taxon>Lophotrochozoa</taxon>
        <taxon>Mollusca</taxon>
        <taxon>Cephalopoda</taxon>
        <taxon>Coleoidea</taxon>
        <taxon>Octopodiformes</taxon>
        <taxon>Octopoda</taxon>
        <taxon>Incirrata</taxon>
        <taxon>Octopodidae</taxon>
        <taxon>Octopus</taxon>
    </lineage>
</organism>
<dbReference type="EMBL" id="KQ424268">
    <property type="protein sequence ID" value="KOF71234.1"/>
    <property type="molecule type" value="Genomic_DNA"/>
</dbReference>
<gene>
    <name evidence="1" type="ORF">OCBIM_22001329mg</name>
</gene>
<name>A0A0L8G320_OCTBM</name>
<reference evidence="1" key="1">
    <citation type="submission" date="2015-07" db="EMBL/GenBank/DDBJ databases">
        <title>MeaNS - Measles Nucleotide Surveillance Program.</title>
        <authorList>
            <person name="Tran T."/>
            <person name="Druce J."/>
        </authorList>
    </citation>
    <scope>NUCLEOTIDE SEQUENCE</scope>
    <source>
        <strain evidence="1">UCB-OBI-ISO-001</strain>
        <tissue evidence="1">Gonad</tissue>
    </source>
</reference>